<feature type="region of interest" description="Disordered" evidence="1">
    <location>
        <begin position="129"/>
        <end position="179"/>
    </location>
</feature>
<name>A0A9Q9RVB4_FUSFU</name>
<evidence type="ECO:0000313" key="3">
    <source>
        <dbReference type="Proteomes" id="UP000760494"/>
    </source>
</evidence>
<evidence type="ECO:0000313" key="2">
    <source>
        <dbReference type="EMBL" id="VTT78817.1"/>
    </source>
</evidence>
<dbReference type="AlphaFoldDB" id="A0A9Q9RVB4"/>
<dbReference type="EMBL" id="CABFJX010000395">
    <property type="protein sequence ID" value="VTT78817.1"/>
    <property type="molecule type" value="Genomic_DNA"/>
</dbReference>
<dbReference type="Proteomes" id="UP000760494">
    <property type="component" value="Unassembled WGS sequence"/>
</dbReference>
<proteinExistence type="predicted"/>
<dbReference type="OrthoDB" id="5105009at2759"/>
<organism evidence="2 3">
    <name type="scientific">Fusarium fujikuroi</name>
    <name type="common">Bakanae and foot rot disease fungus</name>
    <name type="synonym">Gibberella fujikuroi</name>
    <dbReference type="NCBI Taxonomy" id="5127"/>
    <lineage>
        <taxon>Eukaryota</taxon>
        <taxon>Fungi</taxon>
        <taxon>Dikarya</taxon>
        <taxon>Ascomycota</taxon>
        <taxon>Pezizomycotina</taxon>
        <taxon>Sordariomycetes</taxon>
        <taxon>Hypocreomycetidae</taxon>
        <taxon>Hypocreales</taxon>
        <taxon>Nectriaceae</taxon>
        <taxon>Fusarium</taxon>
        <taxon>Fusarium fujikuroi species complex</taxon>
    </lineage>
</organism>
<comment type="caution">
    <text evidence="2">The sequence shown here is derived from an EMBL/GenBank/DDBJ whole genome shotgun (WGS) entry which is preliminary data.</text>
</comment>
<reference evidence="2" key="1">
    <citation type="submission" date="2019-05" db="EMBL/GenBank/DDBJ databases">
        <authorList>
            <person name="Piombo E."/>
        </authorList>
    </citation>
    <scope>NUCLEOTIDE SEQUENCE</scope>
    <source>
        <strain evidence="2">C2S</strain>
    </source>
</reference>
<sequence length="179" mass="21406">MTNRTERSKRMEKLHRRDRELRRFFVVHVRYGGSNPWGFNTGDLYYMIKFCPLSEVRLHEHHRDPIWINDYQGMLNIREKWRVSMKKYHGDLPENYEGQIFRVDSKREPLIEEGMAGYFQPERRLEQKSLYLPPPHHQPATLPLPEAQEEERGKDHTMPPPQPARLPSLQNQPAFPLPP</sequence>
<protein>
    <submittedName>
        <fullName evidence="2">Uncharacterized protein</fullName>
    </submittedName>
</protein>
<evidence type="ECO:0000256" key="1">
    <source>
        <dbReference type="SAM" id="MobiDB-lite"/>
    </source>
</evidence>
<accession>A0A9Q9RVB4</accession>
<gene>
    <name evidence="2" type="ORF">C2S_11240</name>
</gene>